<organism evidence="1">
    <name type="scientific">Haptolina ericina</name>
    <dbReference type="NCBI Taxonomy" id="156174"/>
    <lineage>
        <taxon>Eukaryota</taxon>
        <taxon>Haptista</taxon>
        <taxon>Haptophyta</taxon>
        <taxon>Prymnesiophyceae</taxon>
        <taxon>Prymnesiales</taxon>
        <taxon>Prymnesiaceae</taxon>
        <taxon>Haptolina</taxon>
    </lineage>
</organism>
<protein>
    <submittedName>
        <fullName evidence="1">Uncharacterized protein</fullName>
    </submittedName>
</protein>
<dbReference type="AlphaFoldDB" id="A0A7S3AJW5"/>
<evidence type="ECO:0000313" key="1">
    <source>
        <dbReference type="EMBL" id="CAE0107129.1"/>
    </source>
</evidence>
<sequence length="328" mass="35493">MHIDLPHATFERAEHDAVVAALRAKLLTLGAGGMSKQISPAAFEEHVASAWDATGSAVGGTPVEGWLRERYWAARSYDLAYADAQVHLRKWGAQVAGNSFVPNFGARASAALNASLAMFDVGVADCSVSSEAMLSQRRSRLQKALQADVQELFSKQHRLLTLTTLNHFKAQLLKVVSRSGVPQQWQQDSLRRSAEKQFDAALSALLVPSLGGPTRQQLNTAFGQQLTEQTSKYLESPPMQLQAMNAMRRRTGKAQKPPRGMRVGLGVVGAARSKIGGGQGNLQTFAGYTSGLNSAHFMFANDGFIPDSSGSEPPPLRFQPKMNFDISI</sequence>
<dbReference type="EMBL" id="HBHX01013957">
    <property type="protein sequence ID" value="CAE0107129.1"/>
    <property type="molecule type" value="Transcribed_RNA"/>
</dbReference>
<proteinExistence type="predicted"/>
<name>A0A7S3AJW5_9EUKA</name>
<gene>
    <name evidence="1" type="ORF">HERI1096_LOCUS7788</name>
</gene>
<reference evidence="1" key="1">
    <citation type="submission" date="2021-01" db="EMBL/GenBank/DDBJ databases">
        <authorList>
            <person name="Corre E."/>
            <person name="Pelletier E."/>
            <person name="Niang G."/>
            <person name="Scheremetjew M."/>
            <person name="Finn R."/>
            <person name="Kale V."/>
            <person name="Holt S."/>
            <person name="Cochrane G."/>
            <person name="Meng A."/>
            <person name="Brown T."/>
            <person name="Cohen L."/>
        </authorList>
    </citation>
    <scope>NUCLEOTIDE SEQUENCE</scope>
    <source>
        <strain evidence="1">CCMP281</strain>
    </source>
</reference>
<accession>A0A7S3AJW5</accession>